<comment type="caution">
    <text evidence="1">The sequence shown here is derived from an EMBL/GenBank/DDBJ whole genome shotgun (WGS) entry which is preliminary data.</text>
</comment>
<accession>A0A5A7PZV8</accession>
<keyword evidence="2" id="KW-1185">Reference proteome</keyword>
<dbReference type="EMBL" id="BKCP01005461">
    <property type="protein sequence ID" value="GER38186.1"/>
    <property type="molecule type" value="Genomic_DNA"/>
</dbReference>
<name>A0A5A7PZV8_STRAF</name>
<dbReference type="Proteomes" id="UP000325081">
    <property type="component" value="Unassembled WGS sequence"/>
</dbReference>
<proteinExistence type="predicted"/>
<evidence type="ECO:0000313" key="1">
    <source>
        <dbReference type="EMBL" id="GER38186.1"/>
    </source>
</evidence>
<organism evidence="1 2">
    <name type="scientific">Striga asiatica</name>
    <name type="common">Asiatic witchweed</name>
    <name type="synonym">Buchnera asiatica</name>
    <dbReference type="NCBI Taxonomy" id="4170"/>
    <lineage>
        <taxon>Eukaryota</taxon>
        <taxon>Viridiplantae</taxon>
        <taxon>Streptophyta</taxon>
        <taxon>Embryophyta</taxon>
        <taxon>Tracheophyta</taxon>
        <taxon>Spermatophyta</taxon>
        <taxon>Magnoliopsida</taxon>
        <taxon>eudicotyledons</taxon>
        <taxon>Gunneridae</taxon>
        <taxon>Pentapetalae</taxon>
        <taxon>asterids</taxon>
        <taxon>lamiids</taxon>
        <taxon>Lamiales</taxon>
        <taxon>Orobanchaceae</taxon>
        <taxon>Buchnereae</taxon>
        <taxon>Striga</taxon>
    </lineage>
</organism>
<dbReference type="AlphaFoldDB" id="A0A5A7PZV8"/>
<evidence type="ECO:0000313" key="2">
    <source>
        <dbReference type="Proteomes" id="UP000325081"/>
    </source>
</evidence>
<gene>
    <name evidence="1" type="ORF">STAS_14636</name>
</gene>
<protein>
    <submittedName>
        <fullName evidence="1">Purine nucleoside permease</fullName>
    </submittedName>
</protein>
<sequence length="256" mass="29118">MAPNPKKGSEDSSRFSFCMNLLSAEALHFASQRILRAHLAWPENYYLISLLCTNIEGKCMKYGRKIYAGLEMLHTLGINDTPRAFIDGMPQNATEVAPSEDSLVHICTPPILLFRHLVEPKSSELKVRRRSSDSERKHWVDVYSDPERKLRQLLKIAPPSFVTVFPTRFPRTEVRLVSSQNCLPVRLGCSPFIAFGLNIRDWTLSCFRDSGRNYYPSLSAPYAFVTLGLLRLTPDPIFWCTSKIRLMSSVSTRSVT</sequence>
<reference evidence="2" key="1">
    <citation type="journal article" date="2019" name="Curr. Biol.">
        <title>Genome Sequence of Striga asiatica Provides Insight into the Evolution of Plant Parasitism.</title>
        <authorList>
            <person name="Yoshida S."/>
            <person name="Kim S."/>
            <person name="Wafula E.K."/>
            <person name="Tanskanen J."/>
            <person name="Kim Y.M."/>
            <person name="Honaas L."/>
            <person name="Yang Z."/>
            <person name="Spallek T."/>
            <person name="Conn C.E."/>
            <person name="Ichihashi Y."/>
            <person name="Cheong K."/>
            <person name="Cui S."/>
            <person name="Der J.P."/>
            <person name="Gundlach H."/>
            <person name="Jiao Y."/>
            <person name="Hori C."/>
            <person name="Ishida J.K."/>
            <person name="Kasahara H."/>
            <person name="Kiba T."/>
            <person name="Kim M.S."/>
            <person name="Koo N."/>
            <person name="Laohavisit A."/>
            <person name="Lee Y.H."/>
            <person name="Lumba S."/>
            <person name="McCourt P."/>
            <person name="Mortimer J.C."/>
            <person name="Mutuku J.M."/>
            <person name="Nomura T."/>
            <person name="Sasaki-Sekimoto Y."/>
            <person name="Seto Y."/>
            <person name="Wang Y."/>
            <person name="Wakatake T."/>
            <person name="Sakakibara H."/>
            <person name="Demura T."/>
            <person name="Yamaguchi S."/>
            <person name="Yoneyama K."/>
            <person name="Manabe R.I."/>
            <person name="Nelson D.C."/>
            <person name="Schulman A.H."/>
            <person name="Timko M.P."/>
            <person name="dePamphilis C.W."/>
            <person name="Choi D."/>
            <person name="Shirasu K."/>
        </authorList>
    </citation>
    <scope>NUCLEOTIDE SEQUENCE [LARGE SCALE GENOMIC DNA]</scope>
    <source>
        <strain evidence="2">cv. UVA1</strain>
    </source>
</reference>